<name>A0ABS4JN91_9FIRM</name>
<evidence type="ECO:0000259" key="5">
    <source>
        <dbReference type="Pfam" id="PF22692"/>
    </source>
</evidence>
<feature type="domain" description="Flagellar basal-body/hook protein C-terminal" evidence="4">
    <location>
        <begin position="185"/>
        <end position="226"/>
    </location>
</feature>
<dbReference type="PANTHER" id="PTHR30435:SF19">
    <property type="entry name" value="FLAGELLAR BASAL-BODY ROD PROTEIN FLGG"/>
    <property type="match status" value="1"/>
</dbReference>
<dbReference type="InterPro" id="IPR037925">
    <property type="entry name" value="FlgE/F/G-like"/>
</dbReference>
<dbReference type="Pfam" id="PF22692">
    <property type="entry name" value="LlgE_F_G_D1"/>
    <property type="match status" value="1"/>
</dbReference>
<evidence type="ECO:0000313" key="7">
    <source>
        <dbReference type="Proteomes" id="UP001519289"/>
    </source>
</evidence>
<evidence type="ECO:0000259" key="4">
    <source>
        <dbReference type="Pfam" id="PF06429"/>
    </source>
</evidence>
<reference evidence="6 7" key="1">
    <citation type="submission" date="2021-03" db="EMBL/GenBank/DDBJ databases">
        <title>Genomic Encyclopedia of Type Strains, Phase IV (KMG-IV): sequencing the most valuable type-strain genomes for metagenomic binning, comparative biology and taxonomic classification.</title>
        <authorList>
            <person name="Goeker M."/>
        </authorList>
    </citation>
    <scope>NUCLEOTIDE SEQUENCE [LARGE SCALE GENOMIC DNA]</scope>
    <source>
        <strain evidence="6 7">DSM 27138</strain>
    </source>
</reference>
<keyword evidence="6" id="KW-0282">Flagellum</keyword>
<dbReference type="InterPro" id="IPR020013">
    <property type="entry name" value="Flagellar_FlgE/F/G"/>
</dbReference>
<keyword evidence="7" id="KW-1185">Reference proteome</keyword>
<keyword evidence="6" id="KW-0969">Cilium</keyword>
<dbReference type="EMBL" id="JAGGLG010000002">
    <property type="protein sequence ID" value="MBP2016989.1"/>
    <property type="molecule type" value="Genomic_DNA"/>
</dbReference>
<dbReference type="PANTHER" id="PTHR30435">
    <property type="entry name" value="FLAGELLAR PROTEIN"/>
    <property type="match status" value="1"/>
</dbReference>
<keyword evidence="2" id="KW-0975">Bacterial flagellum</keyword>
<evidence type="ECO:0000259" key="3">
    <source>
        <dbReference type="Pfam" id="PF00460"/>
    </source>
</evidence>
<comment type="subcellular location">
    <subcellularLocation>
        <location evidence="2">Bacterial flagellum basal body</location>
    </subcellularLocation>
</comment>
<feature type="domain" description="Flagellar hook protein FlgE/F/G-like D1" evidence="5">
    <location>
        <begin position="94"/>
        <end position="145"/>
    </location>
</feature>
<dbReference type="PROSITE" id="PS00588">
    <property type="entry name" value="FLAGELLA_BB_ROD"/>
    <property type="match status" value="1"/>
</dbReference>
<evidence type="ECO:0000313" key="6">
    <source>
        <dbReference type="EMBL" id="MBP2016989.1"/>
    </source>
</evidence>
<comment type="similarity">
    <text evidence="1 2">Belongs to the flagella basal body rod proteins family.</text>
</comment>
<keyword evidence="6" id="KW-0966">Cell projection</keyword>
<dbReference type="Pfam" id="PF00460">
    <property type="entry name" value="Flg_bb_rod"/>
    <property type="match status" value="1"/>
</dbReference>
<dbReference type="Pfam" id="PF06429">
    <property type="entry name" value="Flg_bbr_C"/>
    <property type="match status" value="1"/>
</dbReference>
<dbReference type="RefSeq" id="WP_209465141.1">
    <property type="nucleotide sequence ID" value="NZ_JAGGLG010000002.1"/>
</dbReference>
<accession>A0ABS4JN91</accession>
<sequence length="232" mass="24948">MIRGIEASRSGMAVEQVRTDVLADNIANINTSGFKRSSATSTEFDTMLLYRMGDPADAAPQRVGVLGNGSRVDQVVVDERQGDLRETGRALDLALTGPGYFLALRPDGSLYRTRNGAFLQMADGTITTTEGYRVLVEDDAGNRVPLVVPGAEPEFGADGTVLADGRPVGRLALDGADASTRLHTRYLEASNADLTKEMTDLIVTLRAYQVNQRAMRVQDETLAKAVSEIGKV</sequence>
<proteinExistence type="inferred from homology"/>
<dbReference type="InterPro" id="IPR053967">
    <property type="entry name" value="LlgE_F_G-like_D1"/>
</dbReference>
<feature type="domain" description="Flagellar basal body rod protein N-terminal" evidence="3">
    <location>
        <begin position="6"/>
        <end position="35"/>
    </location>
</feature>
<dbReference type="Proteomes" id="UP001519289">
    <property type="component" value="Unassembled WGS sequence"/>
</dbReference>
<evidence type="ECO:0000256" key="1">
    <source>
        <dbReference type="ARBA" id="ARBA00009677"/>
    </source>
</evidence>
<evidence type="ECO:0000256" key="2">
    <source>
        <dbReference type="RuleBase" id="RU362116"/>
    </source>
</evidence>
<comment type="caution">
    <text evidence="6">The sequence shown here is derived from an EMBL/GenBank/DDBJ whole genome shotgun (WGS) entry which is preliminary data.</text>
</comment>
<dbReference type="NCBIfam" id="TIGR03506">
    <property type="entry name" value="FlgEFG_subfam"/>
    <property type="match status" value="1"/>
</dbReference>
<protein>
    <submittedName>
        <fullName evidence="6">Flagellar basal-body rod protein FlgG</fullName>
    </submittedName>
</protein>
<gene>
    <name evidence="6" type="ORF">J2Z79_000363</name>
</gene>
<organism evidence="6 7">
    <name type="scientific">Symbiobacterium terraclitae</name>
    <dbReference type="NCBI Taxonomy" id="557451"/>
    <lineage>
        <taxon>Bacteria</taxon>
        <taxon>Bacillati</taxon>
        <taxon>Bacillota</taxon>
        <taxon>Clostridia</taxon>
        <taxon>Eubacteriales</taxon>
        <taxon>Symbiobacteriaceae</taxon>
        <taxon>Symbiobacterium</taxon>
    </lineage>
</organism>
<dbReference type="InterPro" id="IPR019776">
    <property type="entry name" value="Flagellar_basal_body_rod_CS"/>
</dbReference>
<dbReference type="InterPro" id="IPR001444">
    <property type="entry name" value="Flag_bb_rod_N"/>
</dbReference>
<dbReference type="InterPro" id="IPR010930">
    <property type="entry name" value="Flg_bb/hook_C_dom"/>
</dbReference>
<dbReference type="SUPFAM" id="SSF117143">
    <property type="entry name" value="Flagellar hook protein flgE"/>
    <property type="match status" value="1"/>
</dbReference>